<comment type="caution">
    <text evidence="1">The sequence shown here is derived from an EMBL/GenBank/DDBJ whole genome shotgun (WGS) entry which is preliminary data.</text>
</comment>
<reference evidence="1" key="1">
    <citation type="journal article" date="2014" name="Front. Microbiol.">
        <title>High frequency of phylogenetically diverse reductive dehalogenase-homologous genes in deep subseafloor sedimentary metagenomes.</title>
        <authorList>
            <person name="Kawai M."/>
            <person name="Futagami T."/>
            <person name="Toyoda A."/>
            <person name="Takaki Y."/>
            <person name="Nishi S."/>
            <person name="Hori S."/>
            <person name="Arai W."/>
            <person name="Tsubouchi T."/>
            <person name="Morono Y."/>
            <person name="Uchiyama I."/>
            <person name="Ito T."/>
            <person name="Fujiyama A."/>
            <person name="Inagaki F."/>
            <person name="Takami H."/>
        </authorList>
    </citation>
    <scope>NUCLEOTIDE SEQUENCE</scope>
    <source>
        <strain evidence="1">Expedition CK06-06</strain>
    </source>
</reference>
<name>X1RSD7_9ZZZZ</name>
<protein>
    <submittedName>
        <fullName evidence="1">Uncharacterized protein</fullName>
    </submittedName>
</protein>
<sequence>YVGFYFPDKTLLIRKVTAITEIDDTKEKISINTSLGRSVDPEDCRICFVDKCRLASDKVEIDWPFAHRNECRPNLVRVP</sequence>
<gene>
    <name evidence="1" type="ORF">S12H4_19401</name>
</gene>
<feature type="non-terminal residue" evidence="1">
    <location>
        <position position="1"/>
    </location>
</feature>
<accession>X1RSD7</accession>
<dbReference type="EMBL" id="BARW01009700">
    <property type="protein sequence ID" value="GAI83642.1"/>
    <property type="molecule type" value="Genomic_DNA"/>
</dbReference>
<evidence type="ECO:0000313" key="1">
    <source>
        <dbReference type="EMBL" id="GAI83642.1"/>
    </source>
</evidence>
<dbReference type="AlphaFoldDB" id="X1RSD7"/>
<organism evidence="1">
    <name type="scientific">marine sediment metagenome</name>
    <dbReference type="NCBI Taxonomy" id="412755"/>
    <lineage>
        <taxon>unclassified sequences</taxon>
        <taxon>metagenomes</taxon>
        <taxon>ecological metagenomes</taxon>
    </lineage>
</organism>
<proteinExistence type="predicted"/>